<dbReference type="Proteomes" id="UP001265550">
    <property type="component" value="Unassembled WGS sequence"/>
</dbReference>
<keyword evidence="5" id="KW-1185">Reference proteome</keyword>
<gene>
    <name evidence="4" type="ORF">J2X09_001374</name>
</gene>
<dbReference type="EC" id="5.3.1.22" evidence="4"/>
<keyword evidence="1 2" id="KW-0413">Isomerase</keyword>
<feature type="domain" description="Xylose isomerase-like TIM barrel" evidence="3">
    <location>
        <begin position="21"/>
        <end position="260"/>
    </location>
</feature>
<evidence type="ECO:0000256" key="1">
    <source>
        <dbReference type="ARBA" id="ARBA00023235"/>
    </source>
</evidence>
<dbReference type="EMBL" id="JAVDWE010000003">
    <property type="protein sequence ID" value="MDR7093642.1"/>
    <property type="molecule type" value="Genomic_DNA"/>
</dbReference>
<evidence type="ECO:0000259" key="3">
    <source>
        <dbReference type="Pfam" id="PF01261"/>
    </source>
</evidence>
<dbReference type="InterPro" id="IPR053398">
    <property type="entry name" value="HPT_OtnI_isomerases"/>
</dbReference>
<accession>A0ABU1V862</accession>
<evidence type="ECO:0000313" key="4">
    <source>
        <dbReference type="EMBL" id="MDR7093642.1"/>
    </source>
</evidence>
<protein>
    <submittedName>
        <fullName evidence="4">Hydroxypyruvate isomerase</fullName>
        <ecNumber evidence="4">5.3.1.22</ecNumber>
    </submittedName>
</protein>
<dbReference type="NCBIfam" id="NF043033">
    <property type="entry name" value="OxoTetrIsom"/>
    <property type="match status" value="1"/>
</dbReference>
<dbReference type="PANTHER" id="PTHR43489">
    <property type="entry name" value="ISOMERASE"/>
    <property type="match status" value="1"/>
</dbReference>
<dbReference type="NCBIfam" id="TIGR03234">
    <property type="entry name" value="OH-pyruv-isom"/>
    <property type="match status" value="1"/>
</dbReference>
<comment type="similarity">
    <text evidence="2">Belongs to the hyi family.</text>
</comment>
<dbReference type="InterPro" id="IPR036237">
    <property type="entry name" value="Xyl_isomerase-like_sf"/>
</dbReference>
<name>A0ABU1V862_9BURK</name>
<comment type="caution">
    <text evidence="4">The sequence shown here is derived from an EMBL/GenBank/DDBJ whole genome shotgun (WGS) entry which is preliminary data.</text>
</comment>
<dbReference type="InterPro" id="IPR017643">
    <property type="entry name" value="Hydroxypyruvate_isomerase"/>
</dbReference>
<evidence type="ECO:0000313" key="5">
    <source>
        <dbReference type="Proteomes" id="UP001265550"/>
    </source>
</evidence>
<dbReference type="GO" id="GO:0008903">
    <property type="term" value="F:hydroxypyruvate isomerase activity"/>
    <property type="evidence" value="ECO:0007669"/>
    <property type="project" value="UniProtKB-EC"/>
</dbReference>
<dbReference type="SUPFAM" id="SSF51658">
    <property type="entry name" value="Xylose isomerase-like"/>
    <property type="match status" value="1"/>
</dbReference>
<organism evidence="4 5">
    <name type="scientific">Hydrogenophaga laconesensis</name>
    <dbReference type="NCBI Taxonomy" id="1805971"/>
    <lineage>
        <taxon>Bacteria</taxon>
        <taxon>Pseudomonadati</taxon>
        <taxon>Pseudomonadota</taxon>
        <taxon>Betaproteobacteria</taxon>
        <taxon>Burkholderiales</taxon>
        <taxon>Comamonadaceae</taxon>
        <taxon>Hydrogenophaga</taxon>
    </lineage>
</organism>
<dbReference type="InterPro" id="IPR013022">
    <property type="entry name" value="Xyl_isomerase-like_TIM-brl"/>
</dbReference>
<dbReference type="PIRSF" id="PIRSF006241">
    <property type="entry name" value="HyI"/>
    <property type="match status" value="1"/>
</dbReference>
<dbReference type="RefSeq" id="WP_204732480.1">
    <property type="nucleotide sequence ID" value="NZ_JAVDWE010000003.1"/>
</dbReference>
<sequence>MPKFAANLSMLWNELPFLDRFEAAARAGFTAVEFLFPYDFPAEQIAQRLQAHQLQLVLHNMPPGDWAGGERGTASLPGREDEFRAGVAQALQYATELGAPQLHCMAGIPPAGVSQAQAYATLVRNLRFAADAAKRQGVRLLLEPINHFDMPGFFVNRPRQAMALMDEVGSDNLFLQYDIYHAQRMEGELANTIRELLPRIAHMQLADTPGRNEPGTGEIHYRYLFDHIDGLGYTGHIGCEYKPRDTSPGGTDRGLAWIAAHGQSLELQGEPA</sequence>
<dbReference type="PANTHER" id="PTHR43489:SF6">
    <property type="entry name" value="HYDROXYPYRUVATE ISOMERASE-RELATED"/>
    <property type="match status" value="1"/>
</dbReference>
<dbReference type="Pfam" id="PF01261">
    <property type="entry name" value="AP_endonuc_2"/>
    <property type="match status" value="1"/>
</dbReference>
<reference evidence="4 5" key="1">
    <citation type="submission" date="2023-07" db="EMBL/GenBank/DDBJ databases">
        <title>Sorghum-associated microbial communities from plants grown in Nebraska, USA.</title>
        <authorList>
            <person name="Schachtman D."/>
        </authorList>
    </citation>
    <scope>NUCLEOTIDE SEQUENCE [LARGE SCALE GENOMIC DNA]</scope>
    <source>
        <strain evidence="4 5">BE240</strain>
    </source>
</reference>
<evidence type="ECO:0000256" key="2">
    <source>
        <dbReference type="PIRNR" id="PIRNR006241"/>
    </source>
</evidence>
<dbReference type="InterPro" id="IPR050417">
    <property type="entry name" value="Sugar_Epim/Isomerase"/>
</dbReference>
<proteinExistence type="inferred from homology"/>
<dbReference type="Gene3D" id="3.20.20.150">
    <property type="entry name" value="Divalent-metal-dependent TIM barrel enzymes"/>
    <property type="match status" value="1"/>
</dbReference>
<dbReference type="InterPro" id="IPR026040">
    <property type="entry name" value="HyI-like"/>
</dbReference>